<accession>A0ABT8QZX9</accession>
<evidence type="ECO:0000259" key="4">
    <source>
        <dbReference type="PROSITE" id="PS51387"/>
    </source>
</evidence>
<evidence type="ECO:0000256" key="3">
    <source>
        <dbReference type="ARBA" id="ARBA00023002"/>
    </source>
</evidence>
<keyword evidence="6" id="KW-1185">Reference proteome</keyword>
<evidence type="ECO:0000256" key="1">
    <source>
        <dbReference type="ARBA" id="ARBA00022630"/>
    </source>
</evidence>
<evidence type="ECO:0000313" key="5">
    <source>
        <dbReference type="EMBL" id="MDO0825573.1"/>
    </source>
</evidence>
<protein>
    <submittedName>
        <fullName evidence="5">Xanthine dehydrogenase family protein subunit M</fullName>
    </submittedName>
</protein>
<dbReference type="Pfam" id="PF03450">
    <property type="entry name" value="CO_deh_flav_C"/>
    <property type="match status" value="1"/>
</dbReference>
<keyword evidence="1" id="KW-0285">Flavoprotein</keyword>
<dbReference type="Gene3D" id="3.30.390.50">
    <property type="entry name" value="CO dehydrogenase flavoprotein, C-terminal domain"/>
    <property type="match status" value="1"/>
</dbReference>
<dbReference type="InterPro" id="IPR005107">
    <property type="entry name" value="CO_DH_flav_C"/>
</dbReference>
<dbReference type="SUPFAM" id="SSF56176">
    <property type="entry name" value="FAD-binding/transporter-associated domain-like"/>
    <property type="match status" value="1"/>
</dbReference>
<evidence type="ECO:0000256" key="2">
    <source>
        <dbReference type="ARBA" id="ARBA00022827"/>
    </source>
</evidence>
<dbReference type="RefSeq" id="WP_252467809.1">
    <property type="nucleotide sequence ID" value="NZ_JAMHFY010000003.1"/>
</dbReference>
<dbReference type="Gene3D" id="3.30.43.10">
    <property type="entry name" value="Uridine Diphospho-n-acetylenolpyruvylglucosamine Reductase, domain 2"/>
    <property type="match status" value="1"/>
</dbReference>
<dbReference type="InterPro" id="IPR016166">
    <property type="entry name" value="FAD-bd_PCMH"/>
</dbReference>
<comment type="caution">
    <text evidence="5">The sequence shown here is derived from an EMBL/GenBank/DDBJ whole genome shotgun (WGS) entry which is preliminary data.</text>
</comment>
<keyword evidence="2" id="KW-0274">FAD</keyword>
<dbReference type="InterPro" id="IPR002346">
    <property type="entry name" value="Mopterin_DH_FAD-bd"/>
</dbReference>
<dbReference type="SMART" id="SM01092">
    <property type="entry name" value="CO_deh_flav_C"/>
    <property type="match status" value="1"/>
</dbReference>
<reference evidence="5" key="1">
    <citation type="submission" date="2022-05" db="EMBL/GenBank/DDBJ databases">
        <title>Expanded diversity of anoxic marine methylotrophy in a Black Sea sulfate reducing microorganism.</title>
        <authorList>
            <person name="Fischer P.Q."/>
            <person name="Stams A.J.M."/>
            <person name="Villanueva L."/>
            <person name="Sousa D.Z."/>
        </authorList>
    </citation>
    <scope>NUCLEOTIDE SEQUENCE</scope>
    <source>
        <strain evidence="5">P130</strain>
    </source>
</reference>
<dbReference type="PROSITE" id="PS51387">
    <property type="entry name" value="FAD_PCMH"/>
    <property type="match status" value="1"/>
</dbReference>
<gene>
    <name evidence="5" type="ORF">M8H41_22440</name>
</gene>
<dbReference type="Gene3D" id="3.30.465.10">
    <property type="match status" value="1"/>
</dbReference>
<dbReference type="InterPro" id="IPR016169">
    <property type="entry name" value="FAD-bd_PCMH_sub2"/>
</dbReference>
<dbReference type="EMBL" id="JAMJEV010000028">
    <property type="protein sequence ID" value="MDO0825573.1"/>
    <property type="molecule type" value="Genomic_DNA"/>
</dbReference>
<feature type="domain" description="FAD-binding PCMH-type" evidence="4">
    <location>
        <begin position="1"/>
        <end position="174"/>
    </location>
</feature>
<dbReference type="InterPro" id="IPR036683">
    <property type="entry name" value="CO_DH_flav_C_dom_sf"/>
</dbReference>
<dbReference type="InterPro" id="IPR036318">
    <property type="entry name" value="FAD-bd_PCMH-like_sf"/>
</dbReference>
<name>A0ABT8QZX9_9FIRM</name>
<sequence>MSFRAFSPQSEFEALELLNQQLEGMLPIAGGTNVLVDIKQRKITPKALVDLSRIKEWKKIELTEEGLEIGPLVTHSEVEASPLVAKSFTALAMAASTVGSPQIRNRGTLGGNLQSASPAADCVPPLLVFDTMLTLVSLSGKREVGVADFFLGAGKTVLRPNELISKISIKNCSNKISIFRKTGLRKALAISLVNLAVSLELDEDNRCSKARVAFGSVAPTPIRVKGVEAFLEGQMIDPDIIKALSEIVEREISPITDLRATATYRRYLAKELLKESILNVISTRRSSYGRDHSEFNS</sequence>
<dbReference type="InterPro" id="IPR051312">
    <property type="entry name" value="Diverse_Substr_Oxidored"/>
</dbReference>
<dbReference type="PANTHER" id="PTHR42659:SF2">
    <property type="entry name" value="XANTHINE DEHYDROGENASE SUBUNIT C-RELATED"/>
    <property type="match status" value="1"/>
</dbReference>
<dbReference type="InterPro" id="IPR016167">
    <property type="entry name" value="FAD-bd_PCMH_sub1"/>
</dbReference>
<dbReference type="Proteomes" id="UP001176021">
    <property type="component" value="Unassembled WGS sequence"/>
</dbReference>
<keyword evidence="3" id="KW-0560">Oxidoreductase</keyword>
<proteinExistence type="predicted"/>
<dbReference type="Pfam" id="PF00941">
    <property type="entry name" value="FAD_binding_5"/>
    <property type="match status" value="1"/>
</dbReference>
<dbReference type="SUPFAM" id="SSF55447">
    <property type="entry name" value="CO dehydrogenase flavoprotein C-terminal domain-like"/>
    <property type="match status" value="1"/>
</dbReference>
<evidence type="ECO:0000313" key="6">
    <source>
        <dbReference type="Proteomes" id="UP001176021"/>
    </source>
</evidence>
<organism evidence="5 6">
    <name type="scientific">Desulfosporosinus nitroreducens</name>
    <dbReference type="NCBI Taxonomy" id="2018668"/>
    <lineage>
        <taxon>Bacteria</taxon>
        <taxon>Bacillati</taxon>
        <taxon>Bacillota</taxon>
        <taxon>Clostridia</taxon>
        <taxon>Eubacteriales</taxon>
        <taxon>Desulfitobacteriaceae</taxon>
        <taxon>Desulfosporosinus</taxon>
    </lineage>
</organism>
<dbReference type="PANTHER" id="PTHR42659">
    <property type="entry name" value="XANTHINE DEHYDROGENASE SUBUNIT C-RELATED"/>
    <property type="match status" value="1"/>
</dbReference>